<dbReference type="EMBL" id="JBHSNG010000002">
    <property type="protein sequence ID" value="MFC5579967.1"/>
    <property type="molecule type" value="Genomic_DNA"/>
</dbReference>
<name>A0ABW0ST48_9GAMM</name>
<accession>A0ABW0ST48</accession>
<dbReference type="Proteomes" id="UP001596111">
    <property type="component" value="Unassembled WGS sequence"/>
</dbReference>
<dbReference type="RefSeq" id="WP_377324036.1">
    <property type="nucleotide sequence ID" value="NZ_JBHSNG010000002.1"/>
</dbReference>
<organism evidence="1 2">
    <name type="scientific">Rhodanobacter terrae</name>
    <dbReference type="NCBI Taxonomy" id="418647"/>
    <lineage>
        <taxon>Bacteria</taxon>
        <taxon>Pseudomonadati</taxon>
        <taxon>Pseudomonadota</taxon>
        <taxon>Gammaproteobacteria</taxon>
        <taxon>Lysobacterales</taxon>
        <taxon>Rhodanobacteraceae</taxon>
        <taxon>Rhodanobacter</taxon>
    </lineage>
</organism>
<evidence type="ECO:0000313" key="1">
    <source>
        <dbReference type="EMBL" id="MFC5579967.1"/>
    </source>
</evidence>
<evidence type="ECO:0000313" key="2">
    <source>
        <dbReference type="Proteomes" id="UP001596111"/>
    </source>
</evidence>
<proteinExistence type="predicted"/>
<gene>
    <name evidence="1" type="ORF">ACFPPB_02375</name>
</gene>
<comment type="caution">
    <text evidence="1">The sequence shown here is derived from an EMBL/GenBank/DDBJ whole genome shotgun (WGS) entry which is preliminary data.</text>
</comment>
<keyword evidence="2" id="KW-1185">Reference proteome</keyword>
<reference evidence="2" key="1">
    <citation type="journal article" date="2019" name="Int. J. Syst. Evol. Microbiol.">
        <title>The Global Catalogue of Microorganisms (GCM) 10K type strain sequencing project: providing services to taxonomists for standard genome sequencing and annotation.</title>
        <authorList>
            <consortium name="The Broad Institute Genomics Platform"/>
            <consortium name="The Broad Institute Genome Sequencing Center for Infectious Disease"/>
            <person name="Wu L."/>
            <person name="Ma J."/>
        </authorList>
    </citation>
    <scope>NUCLEOTIDE SEQUENCE [LARGE SCALE GENOMIC DNA]</scope>
    <source>
        <strain evidence="2">CGMCC 1.13587</strain>
    </source>
</reference>
<protein>
    <submittedName>
        <fullName evidence="1">DUF3617 domain-containing protein</fullName>
    </submittedName>
</protein>
<sequence length="156" mass="16611">MADSIPSVWHRRPALAGRGLVLVLLVAGGLCSWPCRADPGDFAAMPGLWKIVITPVDHGGRGKPAIEWRCVDEGADPWAAFAVIPLPALASCQRSNQHRSSTGLTWAVNCGGNSQGRGRVGFDSAEHYSAGIVLRDRGEIVRVEGRRRAACTSPSD</sequence>